<dbReference type="InterPro" id="IPR014001">
    <property type="entry name" value="Helicase_ATP-bd"/>
</dbReference>
<gene>
    <name evidence="4" type="ORF">OU989_23480</name>
</gene>
<protein>
    <submittedName>
        <fullName evidence="4">DEAD/DEAH box helicase</fullName>
    </submittedName>
</protein>
<dbReference type="Pfam" id="PF00271">
    <property type="entry name" value="Helicase_C"/>
    <property type="match status" value="1"/>
</dbReference>
<organism evidence="4 5">
    <name type="scientific">Lysinibacillus irui</name>
    <dbReference type="NCBI Taxonomy" id="2998077"/>
    <lineage>
        <taxon>Bacteria</taxon>
        <taxon>Bacillati</taxon>
        <taxon>Bacillota</taxon>
        <taxon>Bacilli</taxon>
        <taxon>Bacillales</taxon>
        <taxon>Bacillaceae</taxon>
        <taxon>Lysinibacillus</taxon>
    </lineage>
</organism>
<dbReference type="InterPro" id="IPR027417">
    <property type="entry name" value="P-loop_NTPase"/>
</dbReference>
<dbReference type="RefSeq" id="WP_274797473.1">
    <property type="nucleotide sequence ID" value="NZ_CP113528.1"/>
</dbReference>
<feature type="domain" description="Helicase C-terminal" evidence="3">
    <location>
        <begin position="513"/>
        <end position="671"/>
    </location>
</feature>
<dbReference type="InterPro" id="IPR001650">
    <property type="entry name" value="Helicase_C-like"/>
</dbReference>
<dbReference type="GO" id="GO:0004386">
    <property type="term" value="F:helicase activity"/>
    <property type="evidence" value="ECO:0007669"/>
    <property type="project" value="UniProtKB-KW"/>
</dbReference>
<dbReference type="InterPro" id="IPR000330">
    <property type="entry name" value="SNF2_N"/>
</dbReference>
<evidence type="ECO:0000313" key="5">
    <source>
        <dbReference type="Proteomes" id="UP001219585"/>
    </source>
</evidence>
<dbReference type="GO" id="GO:0005524">
    <property type="term" value="F:ATP binding"/>
    <property type="evidence" value="ECO:0007669"/>
    <property type="project" value="InterPro"/>
</dbReference>
<dbReference type="SUPFAM" id="SSF52540">
    <property type="entry name" value="P-loop containing nucleoside triphosphate hydrolases"/>
    <property type="match status" value="2"/>
</dbReference>
<dbReference type="SMART" id="SM00490">
    <property type="entry name" value="HELICc"/>
    <property type="match status" value="1"/>
</dbReference>
<accession>A0AAJ5UWA6</accession>
<evidence type="ECO:0000256" key="1">
    <source>
        <dbReference type="ARBA" id="ARBA00022801"/>
    </source>
</evidence>
<feature type="domain" description="Helicase ATP-binding" evidence="2">
    <location>
        <begin position="150"/>
        <end position="352"/>
    </location>
</feature>
<dbReference type="PANTHER" id="PTHR45629:SF7">
    <property type="entry name" value="DNA EXCISION REPAIR PROTEIN ERCC-6-RELATED"/>
    <property type="match status" value="1"/>
</dbReference>
<proteinExistence type="predicted"/>
<evidence type="ECO:0000259" key="2">
    <source>
        <dbReference type="PROSITE" id="PS51192"/>
    </source>
</evidence>
<dbReference type="CDD" id="cd18793">
    <property type="entry name" value="SF2_C_SNF"/>
    <property type="match status" value="1"/>
</dbReference>
<reference evidence="4" key="1">
    <citation type="submission" date="2022-11" db="EMBL/GenBank/DDBJ databases">
        <title>Lysinibacillus irui.</title>
        <authorList>
            <person name="Akintayo S.O."/>
        </authorList>
    </citation>
    <scope>NUCLEOTIDE SEQUENCE</scope>
    <source>
        <strain evidence="4">IRB4-01</strain>
        <plasmid evidence="4">unnamed</plasmid>
    </source>
</reference>
<dbReference type="Gene3D" id="3.40.50.300">
    <property type="entry name" value="P-loop containing nucleotide triphosphate hydrolases"/>
    <property type="match status" value="1"/>
</dbReference>
<keyword evidence="4" id="KW-0347">Helicase</keyword>
<sequence>MKMKLKTNKNEGFAFQNKEDLNSNLIQLSLLSSVGLHKHYHMELLRGSTRDRRRKKSYLTYDLLHHENVESIKEQGAIKTLQNYGVEIEGLDEAERIYQIQKKRHDFMGIPLATYIDSEHFNKAKEKVLAKYGGILPDGSNLFSYQVECASLIVGRRRLLNALDMGLGKTRTTIVGLTSDPRNKKILIVTMSRNFCDWENEFKSLGLADEYVILKKPMDMKSKKRIHLVSYESWADETIKFRKKDNKSNKRYGKKDLPYRCPACSRIWNEDKYFCECGETVIEKRKKALYKYLDKSYDAAAIDEGHFIKNGETARCKSIMAIKTKTRVLLSGTPAENGASDLFWPLAWLMGDSHHFWNKVDLTKFEAYGNFGKRCFNHVYGGVSKVALVDSSSISKRTSNEKALWAMQDIIMYRKLKKDPEIERTIRVPKPTHIRLHLEQTDAEKELYKKVLADFSQWYNETLRQRKLASSREESYKSTTIEICGWLDKLRLAASCPWIHEDYAKNAVVPPSKLTFIREKMQQEARLKRKMLIFTAHKKTCEELGSLLDAYIPGYEVGYIHGGVPMSRRFELLTRFQDEEDPLSVLIMTMKTGAESYTLTQAKSVILHDLDYNAKKIEQCYSRAVRLGQKEVVEITWLISVDTIDANMHSLILSKQSSVDLAIDRQELDFAQVAKEFEGQGISGVGSLDYEEFAKEMLSRGTSRNQYENVG</sequence>
<keyword evidence="1" id="KW-0378">Hydrolase</keyword>
<dbReference type="AlphaFoldDB" id="A0AAJ5UWA6"/>
<dbReference type="Proteomes" id="UP001219585">
    <property type="component" value="Plasmid unnamed"/>
</dbReference>
<dbReference type="Gene3D" id="3.40.50.10810">
    <property type="entry name" value="Tandem AAA-ATPase domain"/>
    <property type="match status" value="1"/>
</dbReference>
<dbReference type="Pfam" id="PF00176">
    <property type="entry name" value="SNF2-rel_dom"/>
    <property type="match status" value="1"/>
</dbReference>
<dbReference type="KEGG" id="liu:OU989_23480"/>
<dbReference type="InterPro" id="IPR038718">
    <property type="entry name" value="SNF2-like_sf"/>
</dbReference>
<dbReference type="PROSITE" id="PS51192">
    <property type="entry name" value="HELICASE_ATP_BIND_1"/>
    <property type="match status" value="1"/>
</dbReference>
<dbReference type="InterPro" id="IPR050496">
    <property type="entry name" value="SNF2_RAD54_helicase_repair"/>
</dbReference>
<dbReference type="GO" id="GO:0016787">
    <property type="term" value="F:hydrolase activity"/>
    <property type="evidence" value="ECO:0007669"/>
    <property type="project" value="UniProtKB-KW"/>
</dbReference>
<keyword evidence="4" id="KW-0067">ATP-binding</keyword>
<keyword evidence="4" id="KW-0547">Nucleotide-binding</keyword>
<evidence type="ECO:0000313" key="4">
    <source>
        <dbReference type="EMBL" id="WDV09253.1"/>
    </source>
</evidence>
<geneLocation type="plasmid" evidence="4 5">
    <name>unnamed</name>
</geneLocation>
<name>A0AAJ5UWA6_9BACI</name>
<dbReference type="InterPro" id="IPR049730">
    <property type="entry name" value="SNF2/RAD54-like_C"/>
</dbReference>
<evidence type="ECO:0000259" key="3">
    <source>
        <dbReference type="PROSITE" id="PS51194"/>
    </source>
</evidence>
<keyword evidence="4" id="KW-0614">Plasmid</keyword>
<dbReference type="PANTHER" id="PTHR45629">
    <property type="entry name" value="SNF2/RAD54 FAMILY MEMBER"/>
    <property type="match status" value="1"/>
</dbReference>
<dbReference type="PROSITE" id="PS51194">
    <property type="entry name" value="HELICASE_CTER"/>
    <property type="match status" value="1"/>
</dbReference>
<dbReference type="SMART" id="SM00487">
    <property type="entry name" value="DEXDc"/>
    <property type="match status" value="1"/>
</dbReference>
<dbReference type="EMBL" id="CP113528">
    <property type="protein sequence ID" value="WDV09253.1"/>
    <property type="molecule type" value="Genomic_DNA"/>
</dbReference>